<dbReference type="Pfam" id="PF13499">
    <property type="entry name" value="EF-hand_7"/>
    <property type="match status" value="1"/>
</dbReference>
<keyword evidence="2" id="KW-0106">Calcium</keyword>
<dbReference type="PANTHER" id="PTHR47500">
    <property type="entry name" value="EF-HAND CALCIUM-BINDING DOMAIN-CONTAINING PROTEIN"/>
    <property type="match status" value="1"/>
</dbReference>
<dbReference type="InterPro" id="IPR002048">
    <property type="entry name" value="EF_hand_dom"/>
</dbReference>
<dbReference type="KEGG" id="mng:MNEG_8240"/>
<dbReference type="InterPro" id="IPR011992">
    <property type="entry name" value="EF-hand-dom_pair"/>
</dbReference>
<evidence type="ECO:0000256" key="3">
    <source>
        <dbReference type="SAM" id="MobiDB-lite"/>
    </source>
</evidence>
<dbReference type="PROSITE" id="PS00018">
    <property type="entry name" value="EF_HAND_1"/>
    <property type="match status" value="2"/>
</dbReference>
<evidence type="ECO:0000256" key="2">
    <source>
        <dbReference type="ARBA" id="ARBA00022837"/>
    </source>
</evidence>
<dbReference type="InterPro" id="IPR043520">
    <property type="entry name" value="SPT21"/>
</dbReference>
<dbReference type="SMART" id="SM00054">
    <property type="entry name" value="EFh"/>
    <property type="match status" value="2"/>
</dbReference>
<dbReference type="GO" id="GO:0043226">
    <property type="term" value="C:organelle"/>
    <property type="evidence" value="ECO:0007669"/>
    <property type="project" value="UniProtKB-ARBA"/>
</dbReference>
<gene>
    <name evidence="5" type="ORF">MNEG_8240</name>
</gene>
<dbReference type="PANTHER" id="PTHR47500:SF3">
    <property type="entry name" value="EF-HAND DOMAIN-CONTAINING PROTEIN"/>
    <property type="match status" value="1"/>
</dbReference>
<name>A0A0D2JKE6_9CHLO</name>
<keyword evidence="6" id="KW-1185">Reference proteome</keyword>
<dbReference type="Gene3D" id="1.10.238.10">
    <property type="entry name" value="EF-hand"/>
    <property type="match status" value="1"/>
</dbReference>
<dbReference type="PROSITE" id="PS50222">
    <property type="entry name" value="EF_HAND_2"/>
    <property type="match status" value="2"/>
</dbReference>
<feature type="domain" description="EF-hand" evidence="4">
    <location>
        <begin position="67"/>
        <end position="102"/>
    </location>
</feature>
<feature type="compositionally biased region" description="Polar residues" evidence="3">
    <location>
        <begin position="218"/>
        <end position="247"/>
    </location>
</feature>
<dbReference type="GO" id="GO:0005509">
    <property type="term" value="F:calcium ion binding"/>
    <property type="evidence" value="ECO:0007669"/>
    <property type="project" value="InterPro"/>
</dbReference>
<dbReference type="RefSeq" id="XP_013898742.1">
    <property type="nucleotide sequence ID" value="XM_014043288.1"/>
</dbReference>
<keyword evidence="1" id="KW-0677">Repeat</keyword>
<reference evidence="5 6" key="1">
    <citation type="journal article" date="2013" name="BMC Genomics">
        <title>Reconstruction of the lipid metabolism for the microalga Monoraphidium neglectum from its genome sequence reveals characteristics suitable for biofuel production.</title>
        <authorList>
            <person name="Bogen C."/>
            <person name="Al-Dilaimi A."/>
            <person name="Albersmeier A."/>
            <person name="Wichmann J."/>
            <person name="Grundmann M."/>
            <person name="Rupp O."/>
            <person name="Lauersen K.J."/>
            <person name="Blifernez-Klassen O."/>
            <person name="Kalinowski J."/>
            <person name="Goesmann A."/>
            <person name="Mussgnug J.H."/>
            <person name="Kruse O."/>
        </authorList>
    </citation>
    <scope>NUCLEOTIDE SEQUENCE [LARGE SCALE GENOMIC DNA]</scope>
    <source>
        <strain evidence="5 6">SAG 48.87</strain>
    </source>
</reference>
<dbReference type="OrthoDB" id="429467at2759"/>
<dbReference type="AlphaFoldDB" id="A0A0D2JKE6"/>
<sequence length="339" mass="35474">MASCSPRPRTSAVSASGGCSAAEPVVTEAQLQEFRKTISELDAVLAVGIAAWLRKRGKALRPKLTEEQKEQLLECFDLMDADGSGAIDADEMGAAFKLLGFHLRREEVEGILSEVDHDGSGEVEYPEFVEIMTTTLAKLEHKKEEEGGSAPPVPFALLATAYKRKRIMEGLISGDRDMLAQVRQGLGRPRRTRMRGALTVGGSSYKSLGYGSGGSGSATPSMRSSNTGAHTSTLSTNPAQQQPTPNAASPGHPTTAGGLKAAAAAVAGLDPTRPGRLTRLLRKISTAGRAARDHSGALMDEEMRLEGGAAGEAPTALAVHLAATGGLGEDETATLSELR</sequence>
<evidence type="ECO:0000313" key="5">
    <source>
        <dbReference type="EMBL" id="KIY99722.1"/>
    </source>
</evidence>
<proteinExistence type="predicted"/>
<evidence type="ECO:0000313" key="6">
    <source>
        <dbReference type="Proteomes" id="UP000054498"/>
    </source>
</evidence>
<accession>A0A0D2JKE6</accession>
<dbReference type="Proteomes" id="UP000054498">
    <property type="component" value="Unassembled WGS sequence"/>
</dbReference>
<dbReference type="CDD" id="cd00051">
    <property type="entry name" value="EFh"/>
    <property type="match status" value="1"/>
</dbReference>
<dbReference type="InterPro" id="IPR018247">
    <property type="entry name" value="EF_Hand_1_Ca_BS"/>
</dbReference>
<feature type="domain" description="EF-hand" evidence="4">
    <location>
        <begin position="103"/>
        <end position="138"/>
    </location>
</feature>
<dbReference type="SUPFAM" id="SSF47473">
    <property type="entry name" value="EF-hand"/>
    <property type="match status" value="1"/>
</dbReference>
<feature type="region of interest" description="Disordered" evidence="3">
    <location>
        <begin position="205"/>
        <end position="260"/>
    </location>
</feature>
<protein>
    <submittedName>
        <fullName evidence="5">Centrin-1</fullName>
    </submittedName>
</protein>
<organism evidence="5 6">
    <name type="scientific">Monoraphidium neglectum</name>
    <dbReference type="NCBI Taxonomy" id="145388"/>
    <lineage>
        <taxon>Eukaryota</taxon>
        <taxon>Viridiplantae</taxon>
        <taxon>Chlorophyta</taxon>
        <taxon>core chlorophytes</taxon>
        <taxon>Chlorophyceae</taxon>
        <taxon>CS clade</taxon>
        <taxon>Sphaeropleales</taxon>
        <taxon>Selenastraceae</taxon>
        <taxon>Monoraphidium</taxon>
    </lineage>
</organism>
<dbReference type="GeneID" id="25741116"/>
<dbReference type="EMBL" id="KK101761">
    <property type="protein sequence ID" value="KIY99722.1"/>
    <property type="molecule type" value="Genomic_DNA"/>
</dbReference>
<dbReference type="STRING" id="145388.A0A0D2JKE6"/>
<evidence type="ECO:0000259" key="4">
    <source>
        <dbReference type="PROSITE" id="PS50222"/>
    </source>
</evidence>
<dbReference type="FunFam" id="1.10.238.10:FF:000178">
    <property type="entry name" value="Calmodulin-2 A"/>
    <property type="match status" value="1"/>
</dbReference>
<evidence type="ECO:0000256" key="1">
    <source>
        <dbReference type="ARBA" id="ARBA00022737"/>
    </source>
</evidence>